<dbReference type="PRINTS" id="PR00348">
    <property type="entry name" value="UBIQUITIN"/>
</dbReference>
<evidence type="ECO:0000256" key="1">
    <source>
        <dbReference type="SAM" id="SignalP"/>
    </source>
</evidence>
<gene>
    <name evidence="3" type="ORF">PSNMU_V1.4_AUG-EV-PASAV3_0100120</name>
</gene>
<dbReference type="Proteomes" id="UP000291116">
    <property type="component" value="Unassembled WGS sequence"/>
</dbReference>
<evidence type="ECO:0000259" key="2">
    <source>
        <dbReference type="PROSITE" id="PS50053"/>
    </source>
</evidence>
<evidence type="ECO:0000313" key="4">
    <source>
        <dbReference type="Proteomes" id="UP000291116"/>
    </source>
</evidence>
<keyword evidence="1" id="KW-0732">Signal</keyword>
<dbReference type="InterPro" id="IPR029071">
    <property type="entry name" value="Ubiquitin-like_domsf"/>
</dbReference>
<sequence length="327" mass="36370">MKLSLALSGLFVWNCVESARLPFTNVPTMNIGSLGGRYSVLDIPRGGMQLFVKTLTGKTVAIEVEEGESIEEVKAKIAEKEGIPPEQQRLIFGGQQLQDQKTLDDYDVGDDATLHLVLRLRGGMQLFVKTLTGKTVAIEVEEGESIEEVKAKIAEKEGIPPEQQRLIFGGQQLQDQKTLDDYDVGDDATLHLVLRLRGGLLGKGSFKVDENFVKENLVGLTAADRAVMDAFTAQSLAEDSTEEENEDEDIRVRRALFRIGDIKRKFCDDSPVANMINPVATNANEFDYTGKLITTDGKRSTKLTKLFKRRDNEGQLLDYVKEMKLDK</sequence>
<dbReference type="InterPro" id="IPR000626">
    <property type="entry name" value="Ubiquitin-like_dom"/>
</dbReference>
<evidence type="ECO:0000313" key="3">
    <source>
        <dbReference type="EMBL" id="VEU43009.1"/>
    </source>
</evidence>
<feature type="chain" id="PRO_5019586918" description="Ubiquitin-like domain-containing protein" evidence="1">
    <location>
        <begin position="19"/>
        <end position="327"/>
    </location>
</feature>
<dbReference type="PROSITE" id="PS00299">
    <property type="entry name" value="UBIQUITIN_1"/>
    <property type="match status" value="2"/>
</dbReference>
<dbReference type="EMBL" id="CAACVS010000506">
    <property type="protein sequence ID" value="VEU43009.1"/>
    <property type="molecule type" value="Genomic_DNA"/>
</dbReference>
<keyword evidence="4" id="KW-1185">Reference proteome</keyword>
<dbReference type="PANTHER" id="PTHR10666">
    <property type="entry name" value="UBIQUITIN"/>
    <property type="match status" value="1"/>
</dbReference>
<accession>A0A448ZLT7</accession>
<dbReference type="InterPro" id="IPR050158">
    <property type="entry name" value="Ubiquitin_ubiquitin-like"/>
</dbReference>
<dbReference type="Gene3D" id="3.10.20.90">
    <property type="entry name" value="Phosphatidylinositol 3-kinase Catalytic Subunit, Chain A, domain 1"/>
    <property type="match status" value="2"/>
</dbReference>
<dbReference type="OrthoDB" id="419317at2759"/>
<dbReference type="FunFam" id="3.10.20.90:FF:000160">
    <property type="entry name" value="Polyubiquitin-C"/>
    <property type="match status" value="1"/>
</dbReference>
<organism evidence="3 4">
    <name type="scientific">Pseudo-nitzschia multistriata</name>
    <dbReference type="NCBI Taxonomy" id="183589"/>
    <lineage>
        <taxon>Eukaryota</taxon>
        <taxon>Sar</taxon>
        <taxon>Stramenopiles</taxon>
        <taxon>Ochrophyta</taxon>
        <taxon>Bacillariophyta</taxon>
        <taxon>Bacillariophyceae</taxon>
        <taxon>Bacillariophycidae</taxon>
        <taxon>Bacillariales</taxon>
        <taxon>Bacillariaceae</taxon>
        <taxon>Pseudo-nitzschia</taxon>
    </lineage>
</organism>
<dbReference type="Pfam" id="PF00240">
    <property type="entry name" value="ubiquitin"/>
    <property type="match status" value="2"/>
</dbReference>
<reference evidence="3 4" key="1">
    <citation type="submission" date="2019-01" db="EMBL/GenBank/DDBJ databases">
        <authorList>
            <person name="Ferrante I. M."/>
        </authorList>
    </citation>
    <scope>NUCLEOTIDE SEQUENCE [LARGE SCALE GENOMIC DNA]</scope>
    <source>
        <strain evidence="3 4">B856</strain>
    </source>
</reference>
<feature type="domain" description="Ubiquitin-like" evidence="2">
    <location>
        <begin position="124"/>
        <end position="199"/>
    </location>
</feature>
<dbReference type="InterPro" id="IPR019954">
    <property type="entry name" value="Ubiquitin_CS"/>
</dbReference>
<dbReference type="FunFam" id="3.10.20.90:FF:000379">
    <property type="entry name" value="Ubiquitin/ribosomal protein CEP52"/>
    <property type="match status" value="1"/>
</dbReference>
<dbReference type="SUPFAM" id="SSF54236">
    <property type="entry name" value="Ubiquitin-like"/>
    <property type="match status" value="2"/>
</dbReference>
<feature type="domain" description="Ubiquitin-like" evidence="2">
    <location>
        <begin position="48"/>
        <end position="123"/>
    </location>
</feature>
<protein>
    <recommendedName>
        <fullName evidence="2">Ubiquitin-like domain-containing protein</fullName>
    </recommendedName>
</protein>
<dbReference type="InterPro" id="IPR019956">
    <property type="entry name" value="Ubiquitin_dom"/>
</dbReference>
<dbReference type="PROSITE" id="PS50053">
    <property type="entry name" value="UBIQUITIN_2"/>
    <property type="match status" value="2"/>
</dbReference>
<name>A0A448ZLT7_9STRA</name>
<dbReference type="SMART" id="SM00213">
    <property type="entry name" value="UBQ"/>
    <property type="match status" value="2"/>
</dbReference>
<feature type="signal peptide" evidence="1">
    <location>
        <begin position="1"/>
        <end position="18"/>
    </location>
</feature>
<dbReference type="AlphaFoldDB" id="A0A448ZLT7"/>
<proteinExistence type="predicted"/>